<dbReference type="InParanoid" id="A0A3N7ERS5"/>
<evidence type="ECO:0000313" key="2">
    <source>
        <dbReference type="Proteomes" id="UP000006729"/>
    </source>
</evidence>
<name>A0A3N7ERS5_POPTR</name>
<keyword evidence="2" id="KW-1185">Reference proteome</keyword>
<proteinExistence type="predicted"/>
<reference evidence="1 2" key="1">
    <citation type="journal article" date="2006" name="Science">
        <title>The genome of black cottonwood, Populus trichocarpa (Torr. &amp; Gray).</title>
        <authorList>
            <person name="Tuskan G.A."/>
            <person name="Difazio S."/>
            <person name="Jansson S."/>
            <person name="Bohlmann J."/>
            <person name="Grigoriev I."/>
            <person name="Hellsten U."/>
            <person name="Putnam N."/>
            <person name="Ralph S."/>
            <person name="Rombauts S."/>
            <person name="Salamov A."/>
            <person name="Schein J."/>
            <person name="Sterck L."/>
            <person name="Aerts A."/>
            <person name="Bhalerao R.R."/>
            <person name="Bhalerao R.P."/>
            <person name="Blaudez D."/>
            <person name="Boerjan W."/>
            <person name="Brun A."/>
            <person name="Brunner A."/>
            <person name="Busov V."/>
            <person name="Campbell M."/>
            <person name="Carlson J."/>
            <person name="Chalot M."/>
            <person name="Chapman J."/>
            <person name="Chen G.L."/>
            <person name="Cooper D."/>
            <person name="Coutinho P.M."/>
            <person name="Couturier J."/>
            <person name="Covert S."/>
            <person name="Cronk Q."/>
            <person name="Cunningham R."/>
            <person name="Davis J."/>
            <person name="Degroeve S."/>
            <person name="Dejardin A."/>
            <person name="Depamphilis C."/>
            <person name="Detter J."/>
            <person name="Dirks B."/>
            <person name="Dubchak I."/>
            <person name="Duplessis S."/>
            <person name="Ehlting J."/>
            <person name="Ellis B."/>
            <person name="Gendler K."/>
            <person name="Goodstein D."/>
            <person name="Gribskov M."/>
            <person name="Grimwood J."/>
            <person name="Groover A."/>
            <person name="Gunter L."/>
            <person name="Hamberger B."/>
            <person name="Heinze B."/>
            <person name="Helariutta Y."/>
            <person name="Henrissat B."/>
            <person name="Holligan D."/>
            <person name="Holt R."/>
            <person name="Huang W."/>
            <person name="Islam-Faridi N."/>
            <person name="Jones S."/>
            <person name="Jones-Rhoades M."/>
            <person name="Jorgensen R."/>
            <person name="Joshi C."/>
            <person name="Kangasjarvi J."/>
            <person name="Karlsson J."/>
            <person name="Kelleher C."/>
            <person name="Kirkpatrick R."/>
            <person name="Kirst M."/>
            <person name="Kohler A."/>
            <person name="Kalluri U."/>
            <person name="Larimer F."/>
            <person name="Leebens-Mack J."/>
            <person name="Leple J.C."/>
            <person name="Locascio P."/>
            <person name="Lou Y."/>
            <person name="Lucas S."/>
            <person name="Martin F."/>
            <person name="Montanini B."/>
            <person name="Napoli C."/>
            <person name="Nelson D.R."/>
            <person name="Nelson C."/>
            <person name="Nieminen K."/>
            <person name="Nilsson O."/>
            <person name="Pereda V."/>
            <person name="Peter G."/>
            <person name="Philippe R."/>
            <person name="Pilate G."/>
            <person name="Poliakov A."/>
            <person name="Razumovskaya J."/>
            <person name="Richardson P."/>
            <person name="Rinaldi C."/>
            <person name="Ritland K."/>
            <person name="Rouze P."/>
            <person name="Ryaboy D."/>
            <person name="Schmutz J."/>
            <person name="Schrader J."/>
            <person name="Segerman B."/>
            <person name="Shin H."/>
            <person name="Siddiqui A."/>
            <person name="Sterky F."/>
            <person name="Terry A."/>
            <person name="Tsai C.J."/>
            <person name="Uberbacher E."/>
            <person name="Unneberg P."/>
            <person name="Vahala J."/>
            <person name="Wall K."/>
            <person name="Wessler S."/>
            <person name="Yang G."/>
            <person name="Yin T."/>
            <person name="Douglas C."/>
            <person name="Marra M."/>
            <person name="Sandberg G."/>
            <person name="Van de Peer Y."/>
            <person name="Rokhsar D."/>
        </authorList>
    </citation>
    <scope>NUCLEOTIDE SEQUENCE [LARGE SCALE GENOMIC DNA]</scope>
    <source>
        <strain evidence="2">cv. Nisqually</strain>
    </source>
</reference>
<protein>
    <submittedName>
        <fullName evidence="1">Uncharacterized protein</fullName>
    </submittedName>
</protein>
<accession>A0A3N7ERS5</accession>
<gene>
    <name evidence="1" type="ORF">POPTR_004G050850</name>
</gene>
<dbReference type="AlphaFoldDB" id="A0A3N7ERS5"/>
<dbReference type="Proteomes" id="UP000006729">
    <property type="component" value="Chromosome 4"/>
</dbReference>
<sequence>MLVEVCMLFRIEVQKLMIKKMWTCGIFLNR</sequence>
<dbReference type="EMBL" id="CM009293">
    <property type="protein sequence ID" value="RQO88966.1"/>
    <property type="molecule type" value="Genomic_DNA"/>
</dbReference>
<evidence type="ECO:0000313" key="1">
    <source>
        <dbReference type="EMBL" id="RQO88966.1"/>
    </source>
</evidence>
<organism evidence="1 2">
    <name type="scientific">Populus trichocarpa</name>
    <name type="common">Western balsam poplar</name>
    <name type="synonym">Populus balsamifera subsp. trichocarpa</name>
    <dbReference type="NCBI Taxonomy" id="3694"/>
    <lineage>
        <taxon>Eukaryota</taxon>
        <taxon>Viridiplantae</taxon>
        <taxon>Streptophyta</taxon>
        <taxon>Embryophyta</taxon>
        <taxon>Tracheophyta</taxon>
        <taxon>Spermatophyta</taxon>
        <taxon>Magnoliopsida</taxon>
        <taxon>eudicotyledons</taxon>
        <taxon>Gunneridae</taxon>
        <taxon>Pentapetalae</taxon>
        <taxon>rosids</taxon>
        <taxon>fabids</taxon>
        <taxon>Malpighiales</taxon>
        <taxon>Salicaceae</taxon>
        <taxon>Saliceae</taxon>
        <taxon>Populus</taxon>
    </lineage>
</organism>